<name>A0A1C2FYN0_9GAMM</name>
<comment type="caution">
    <text evidence="8">The sequence shown here is derived from an EMBL/GenBank/DDBJ whole genome shotgun (WGS) entry which is preliminary data.</text>
</comment>
<dbReference type="InterPro" id="IPR003400">
    <property type="entry name" value="ExbD"/>
</dbReference>
<dbReference type="Gene3D" id="3.30.420.270">
    <property type="match status" value="1"/>
</dbReference>
<evidence type="ECO:0000313" key="8">
    <source>
        <dbReference type="EMBL" id="RCN58823.1"/>
    </source>
</evidence>
<keyword evidence="9" id="KW-1185">Reference proteome</keyword>
<dbReference type="GO" id="GO:0005886">
    <property type="term" value="C:plasma membrane"/>
    <property type="evidence" value="ECO:0007669"/>
    <property type="project" value="UniProtKB-SubCell"/>
</dbReference>
<evidence type="ECO:0000256" key="4">
    <source>
        <dbReference type="ARBA" id="ARBA00022692"/>
    </source>
</evidence>
<keyword evidence="5" id="KW-1133">Transmembrane helix</keyword>
<evidence type="ECO:0000256" key="2">
    <source>
        <dbReference type="ARBA" id="ARBA00005811"/>
    </source>
</evidence>
<keyword evidence="4 7" id="KW-0812">Transmembrane</keyword>
<keyword evidence="6" id="KW-0472">Membrane</keyword>
<evidence type="ECO:0000256" key="1">
    <source>
        <dbReference type="ARBA" id="ARBA00004162"/>
    </source>
</evidence>
<evidence type="ECO:0000256" key="6">
    <source>
        <dbReference type="ARBA" id="ARBA00023136"/>
    </source>
</evidence>
<evidence type="ECO:0000256" key="7">
    <source>
        <dbReference type="RuleBase" id="RU003879"/>
    </source>
</evidence>
<protein>
    <submittedName>
        <fullName evidence="8">Biopolymer transporter ExbD</fullName>
    </submittedName>
</protein>
<dbReference type="STRING" id="163359.A9R16_02715"/>
<evidence type="ECO:0000256" key="3">
    <source>
        <dbReference type="ARBA" id="ARBA00022475"/>
    </source>
</evidence>
<dbReference type="PANTHER" id="PTHR30558">
    <property type="entry name" value="EXBD MEMBRANE COMPONENT OF PMF-DRIVEN MACROMOLECULE IMPORT SYSTEM"/>
    <property type="match status" value="1"/>
</dbReference>
<dbReference type="Proteomes" id="UP000253250">
    <property type="component" value="Unassembled WGS sequence"/>
</dbReference>
<dbReference type="EMBL" id="PSYR01000001">
    <property type="protein sequence ID" value="RCN58823.1"/>
    <property type="molecule type" value="Genomic_DNA"/>
</dbReference>
<sequence length="133" mass="14695">MTPRMGRRKKGRVEIIPMIDVMLFLLVFFIMITMQMISDRGLHLNLPTSSQAHALPHPHFVINVKTPGTVIVNDKHYDLAALVAMLHGDGDPAKTQVTIAADKKVPFQEFVHVMDACRKAGVSQIGIATEPKA</sequence>
<dbReference type="Pfam" id="PF02472">
    <property type="entry name" value="ExbD"/>
    <property type="match status" value="1"/>
</dbReference>
<evidence type="ECO:0000256" key="5">
    <source>
        <dbReference type="ARBA" id="ARBA00022989"/>
    </source>
</evidence>
<dbReference type="RefSeq" id="WP_065971789.1">
    <property type="nucleotide sequence ID" value="NZ_CP080624.1"/>
</dbReference>
<dbReference type="OrthoDB" id="6121303at2"/>
<dbReference type="AlphaFoldDB" id="A0A1C2FYN0"/>
<evidence type="ECO:0000313" key="9">
    <source>
        <dbReference type="Proteomes" id="UP000253250"/>
    </source>
</evidence>
<keyword evidence="7" id="KW-0813">Transport</keyword>
<dbReference type="PANTHER" id="PTHR30558:SF7">
    <property type="entry name" value="TOL-PAL SYSTEM PROTEIN TOLR"/>
    <property type="match status" value="1"/>
</dbReference>
<comment type="subcellular location">
    <subcellularLocation>
        <location evidence="1">Cell membrane</location>
        <topology evidence="1">Single-pass membrane protein</topology>
    </subcellularLocation>
    <subcellularLocation>
        <location evidence="7">Cell membrane</location>
        <topology evidence="7">Single-pass type II membrane protein</topology>
    </subcellularLocation>
</comment>
<gene>
    <name evidence="8" type="ORF">C4900_03425</name>
</gene>
<accession>A0A1C2FYN0</accession>
<comment type="similarity">
    <text evidence="2 7">Belongs to the ExbD/TolR family.</text>
</comment>
<proteinExistence type="inferred from homology"/>
<keyword evidence="3" id="KW-1003">Cell membrane</keyword>
<organism evidence="8 9">
    <name type="scientific">Acidiferrobacter thiooxydans</name>
    <dbReference type="NCBI Taxonomy" id="163359"/>
    <lineage>
        <taxon>Bacteria</taxon>
        <taxon>Pseudomonadati</taxon>
        <taxon>Pseudomonadota</taxon>
        <taxon>Gammaproteobacteria</taxon>
        <taxon>Acidiferrobacterales</taxon>
        <taxon>Acidiferrobacteraceae</taxon>
        <taxon>Acidiferrobacter</taxon>
    </lineage>
</organism>
<dbReference type="GO" id="GO:0022857">
    <property type="term" value="F:transmembrane transporter activity"/>
    <property type="evidence" value="ECO:0007669"/>
    <property type="project" value="InterPro"/>
</dbReference>
<dbReference type="GO" id="GO:0015031">
    <property type="term" value="P:protein transport"/>
    <property type="evidence" value="ECO:0007669"/>
    <property type="project" value="UniProtKB-KW"/>
</dbReference>
<keyword evidence="7" id="KW-0653">Protein transport</keyword>
<reference evidence="8 9" key="1">
    <citation type="submission" date="2018-02" db="EMBL/GenBank/DDBJ databases">
        <title>Insights into the biology of acidophilic members of the Acidiferrobacteraceae family derived from comparative genomic analyses.</title>
        <authorList>
            <person name="Issotta F."/>
            <person name="Thyssen C."/>
            <person name="Mena C."/>
            <person name="Moya A."/>
            <person name="Bellenberg S."/>
            <person name="Sproer C."/>
            <person name="Covarrubias P.C."/>
            <person name="Sand W."/>
            <person name="Quatrini R."/>
            <person name="Vera M."/>
        </authorList>
    </citation>
    <scope>NUCLEOTIDE SEQUENCE [LARGE SCALE GENOMIC DNA]</scope>
    <source>
        <strain evidence="9">m-1</strain>
    </source>
</reference>